<feature type="region of interest" description="Disordered" evidence="1">
    <location>
        <begin position="584"/>
        <end position="613"/>
    </location>
</feature>
<dbReference type="PROSITE" id="PS00028">
    <property type="entry name" value="ZINC_FINGER_C2H2_1"/>
    <property type="match status" value="1"/>
</dbReference>
<dbReference type="InterPro" id="IPR013087">
    <property type="entry name" value="Znf_C2H2_type"/>
</dbReference>
<keyword evidence="4" id="KW-1185">Reference proteome</keyword>
<feature type="compositionally biased region" description="Polar residues" evidence="1">
    <location>
        <begin position="439"/>
        <end position="451"/>
    </location>
</feature>
<feature type="compositionally biased region" description="Basic and acidic residues" evidence="1">
    <location>
        <begin position="521"/>
        <end position="556"/>
    </location>
</feature>
<feature type="region of interest" description="Disordered" evidence="1">
    <location>
        <begin position="662"/>
        <end position="692"/>
    </location>
</feature>
<feature type="region of interest" description="Disordered" evidence="1">
    <location>
        <begin position="805"/>
        <end position="876"/>
    </location>
</feature>
<feature type="compositionally biased region" description="Low complexity" evidence="1">
    <location>
        <begin position="317"/>
        <end position="330"/>
    </location>
</feature>
<feature type="compositionally biased region" description="Low complexity" evidence="1">
    <location>
        <begin position="947"/>
        <end position="958"/>
    </location>
</feature>
<feature type="compositionally biased region" description="Low complexity" evidence="1">
    <location>
        <begin position="359"/>
        <end position="373"/>
    </location>
</feature>
<feature type="region of interest" description="Disordered" evidence="1">
    <location>
        <begin position="163"/>
        <end position="213"/>
    </location>
</feature>
<feature type="compositionally biased region" description="Low complexity" evidence="1">
    <location>
        <begin position="412"/>
        <end position="425"/>
    </location>
</feature>
<feature type="compositionally biased region" description="Basic and acidic residues" evidence="1">
    <location>
        <begin position="237"/>
        <end position="258"/>
    </location>
</feature>
<feature type="compositionally biased region" description="Basic and acidic residues" evidence="1">
    <location>
        <begin position="452"/>
        <end position="470"/>
    </location>
</feature>
<feature type="compositionally biased region" description="Basic and acidic residues" evidence="1">
    <location>
        <begin position="395"/>
        <end position="410"/>
    </location>
</feature>
<dbReference type="PANTHER" id="PTHR14435">
    <property type="entry name" value="ZINC FINGER PROTEIN 106"/>
    <property type="match status" value="1"/>
</dbReference>
<feature type="domain" description="C2H2-type" evidence="2">
    <location>
        <begin position="9"/>
        <end position="31"/>
    </location>
</feature>
<dbReference type="InterPro" id="IPR003604">
    <property type="entry name" value="Matrin/U1-like-C_Znf_C2H2"/>
</dbReference>
<dbReference type="PANTHER" id="PTHR14435:SF2">
    <property type="entry name" value="ZINC FINGER PROTEIN 106"/>
    <property type="match status" value="1"/>
</dbReference>
<feature type="compositionally biased region" description="Polar residues" evidence="1">
    <location>
        <begin position="662"/>
        <end position="673"/>
    </location>
</feature>
<feature type="compositionally biased region" description="Polar residues" evidence="1">
    <location>
        <begin position="821"/>
        <end position="834"/>
    </location>
</feature>
<dbReference type="InterPro" id="IPR042622">
    <property type="entry name" value="Znf106"/>
</dbReference>
<evidence type="ECO:0000256" key="1">
    <source>
        <dbReference type="SAM" id="MobiDB-lite"/>
    </source>
</evidence>
<feature type="compositionally biased region" description="Low complexity" evidence="1">
    <location>
        <begin position="806"/>
        <end position="820"/>
    </location>
</feature>
<evidence type="ECO:0000259" key="2">
    <source>
        <dbReference type="PROSITE" id="PS00028"/>
    </source>
</evidence>
<feature type="compositionally biased region" description="Basic and acidic residues" evidence="1">
    <location>
        <begin position="838"/>
        <end position="854"/>
    </location>
</feature>
<feature type="region of interest" description="Disordered" evidence="1">
    <location>
        <begin position="888"/>
        <end position="958"/>
    </location>
</feature>
<dbReference type="SMART" id="SM00451">
    <property type="entry name" value="ZnF_U1"/>
    <property type="match status" value="2"/>
</dbReference>
<feature type="region of interest" description="Disordered" evidence="1">
    <location>
        <begin position="237"/>
        <end position="556"/>
    </location>
</feature>
<name>A0ABY7FAW3_MYAAR</name>
<organism evidence="3 4">
    <name type="scientific">Mya arenaria</name>
    <name type="common">Soft-shell clam</name>
    <dbReference type="NCBI Taxonomy" id="6604"/>
    <lineage>
        <taxon>Eukaryota</taxon>
        <taxon>Metazoa</taxon>
        <taxon>Spiralia</taxon>
        <taxon>Lophotrochozoa</taxon>
        <taxon>Mollusca</taxon>
        <taxon>Bivalvia</taxon>
        <taxon>Autobranchia</taxon>
        <taxon>Heteroconchia</taxon>
        <taxon>Euheterodonta</taxon>
        <taxon>Imparidentia</taxon>
        <taxon>Neoheterodontei</taxon>
        <taxon>Myida</taxon>
        <taxon>Myoidea</taxon>
        <taxon>Myidae</taxon>
        <taxon>Mya</taxon>
    </lineage>
</organism>
<dbReference type="Proteomes" id="UP001164746">
    <property type="component" value="Chromosome 11"/>
</dbReference>
<gene>
    <name evidence="3" type="ORF">MAR_001083</name>
</gene>
<feature type="compositionally biased region" description="Basic and acidic residues" evidence="1">
    <location>
        <begin position="287"/>
        <end position="308"/>
    </location>
</feature>
<feature type="compositionally biased region" description="Basic residues" evidence="1">
    <location>
        <begin position="191"/>
        <end position="204"/>
    </location>
</feature>
<dbReference type="EMBL" id="CP111022">
    <property type="protein sequence ID" value="WAR19245.1"/>
    <property type="molecule type" value="Genomic_DNA"/>
</dbReference>
<proteinExistence type="predicted"/>
<evidence type="ECO:0000313" key="4">
    <source>
        <dbReference type="Proteomes" id="UP001164746"/>
    </source>
</evidence>
<evidence type="ECO:0000313" key="3">
    <source>
        <dbReference type="EMBL" id="WAR19245.1"/>
    </source>
</evidence>
<feature type="compositionally biased region" description="Low complexity" evidence="1">
    <location>
        <begin position="593"/>
        <end position="613"/>
    </location>
</feature>
<feature type="compositionally biased region" description="Polar residues" evidence="1">
    <location>
        <begin position="931"/>
        <end position="946"/>
    </location>
</feature>
<sequence>MEESGEHVCDLCKVTYASESELDDHNWSLMHHIKVEKIKKGAPHSCNLCMLTCSNLIDYGKHLNEDRHKLALSRRAKEGNEMLDSFAGSGNIFEAETKNDRNLQPDQKEKPRSLLDMPLPAQFAHSQMFNESFMQNQFGPSSYPAHFDYQPANWQEFLDISQGQGPSWKGNSRGGQRDQMIGDGHGEGKGRFKVPRGRGRGHQRTHSDIHPREIPVSFYEDDFQGVNWNDHHFYSDSYGDRQMKDEFPWNDTGRGRSGRDKRRGSFDSTFTRNDRGYPAETSSPELKNWDGSDPRETPERGRGILRDGRYHRRSRSYENISPESNSSSDSSLKRRRENEDQVGLTQPERSRRRIIAPDQYASSSSGYQSGRSSRLMEDRSNHRPRSRSTSQDRSLSLRESRSETESEGKAKSVSWSDQQQVSSTSEKQEEERKVRKSHYGQSRPDTGMNGQDQRDVRGYRKARTAIEEKQTILPDSSSDLEEKKRTNINMMKSRNKAGARRNQSPKGERKGVATGDNTESILEKAEKLCQKLRSEREQASKKKKSEEKIKKMEKETELNKKLETLAEMNKSNIRGVLDMEMSAPLGSRPELPVSASNSDVLDSLSSSDTGSSVKAAGTLSRKVTAEKPYAVQRARNESQEVAERIARTKADIDSIRAKIESSVQNEMSGQKVSAPSAEMSIPPTRYPASTDQSALVKMVNSPRTPKEKLSLAQMLREHAKSQTKFSLQRFNLKYSDLCSGVGEKGDEYTNINVDQLDTNSILEIANLIELDIKPDIGYLEQLLDKASVENVVLDEAVLSNLGIQGGSAVKSKASPSPSSVQHGTMSPNRTQSPVRRNIHSDYAEREIKTTNEKITRHRSRSPISEKNNREQQMPPPRREHFLGEQYESPSFHTGVPAPQRVLDLDDLRSTRGRKSPSPIPGKAAIDEHGNRFSSSLPISNPPLTNASQLSSSTSSITP</sequence>
<accession>A0ABY7FAW3</accession>
<reference evidence="3" key="1">
    <citation type="submission" date="2022-11" db="EMBL/GenBank/DDBJ databases">
        <title>Centuries of genome instability and evolution in soft-shell clam transmissible cancer (bioRxiv).</title>
        <authorList>
            <person name="Hart S.F.M."/>
            <person name="Yonemitsu M.A."/>
            <person name="Giersch R.M."/>
            <person name="Beal B.F."/>
            <person name="Arriagada G."/>
            <person name="Davis B.W."/>
            <person name="Ostrander E.A."/>
            <person name="Goff S.P."/>
            <person name="Metzger M.J."/>
        </authorList>
    </citation>
    <scope>NUCLEOTIDE SEQUENCE</scope>
    <source>
        <strain evidence="3">MELC-2E11</strain>
        <tissue evidence="3">Siphon/mantle</tissue>
    </source>
</reference>
<protein>
    <recommendedName>
        <fullName evidence="2">C2H2-type domain-containing protein</fullName>
    </recommendedName>
</protein>